<evidence type="ECO:0000256" key="2">
    <source>
        <dbReference type="SAM" id="SignalP"/>
    </source>
</evidence>
<dbReference type="AlphaFoldDB" id="A0A9P5ZKE1"/>
<organism evidence="3 4">
    <name type="scientific">Pleurotus eryngii</name>
    <name type="common">Boletus of the steppes</name>
    <dbReference type="NCBI Taxonomy" id="5323"/>
    <lineage>
        <taxon>Eukaryota</taxon>
        <taxon>Fungi</taxon>
        <taxon>Dikarya</taxon>
        <taxon>Basidiomycota</taxon>
        <taxon>Agaricomycotina</taxon>
        <taxon>Agaricomycetes</taxon>
        <taxon>Agaricomycetidae</taxon>
        <taxon>Agaricales</taxon>
        <taxon>Pleurotineae</taxon>
        <taxon>Pleurotaceae</taxon>
        <taxon>Pleurotus</taxon>
    </lineage>
</organism>
<feature type="chain" id="PRO_5040278929" evidence="2">
    <location>
        <begin position="27"/>
        <end position="586"/>
    </location>
</feature>
<gene>
    <name evidence="3" type="ORF">BDN71DRAFT_1435972</name>
</gene>
<protein>
    <submittedName>
        <fullName evidence="3">Uncharacterized protein</fullName>
    </submittedName>
</protein>
<dbReference type="Proteomes" id="UP000807025">
    <property type="component" value="Unassembled WGS sequence"/>
</dbReference>
<feature type="signal peptide" evidence="2">
    <location>
        <begin position="1"/>
        <end position="26"/>
    </location>
</feature>
<comment type="caution">
    <text evidence="3">The sequence shown here is derived from an EMBL/GenBank/DDBJ whole genome shotgun (WGS) entry which is preliminary data.</text>
</comment>
<evidence type="ECO:0000313" key="3">
    <source>
        <dbReference type="EMBL" id="KAF9488683.1"/>
    </source>
</evidence>
<name>A0A9P5ZKE1_PLEER</name>
<dbReference type="EMBL" id="MU154702">
    <property type="protein sequence ID" value="KAF9488683.1"/>
    <property type="molecule type" value="Genomic_DNA"/>
</dbReference>
<keyword evidence="4" id="KW-1185">Reference proteome</keyword>
<reference evidence="3" key="1">
    <citation type="submission" date="2020-11" db="EMBL/GenBank/DDBJ databases">
        <authorList>
            <consortium name="DOE Joint Genome Institute"/>
            <person name="Ahrendt S."/>
            <person name="Riley R."/>
            <person name="Andreopoulos W."/>
            <person name="Labutti K."/>
            <person name="Pangilinan J."/>
            <person name="Ruiz-Duenas F.J."/>
            <person name="Barrasa J.M."/>
            <person name="Sanchez-Garcia M."/>
            <person name="Camarero S."/>
            <person name="Miyauchi S."/>
            <person name="Serrano A."/>
            <person name="Linde D."/>
            <person name="Babiker R."/>
            <person name="Drula E."/>
            <person name="Ayuso-Fernandez I."/>
            <person name="Pacheco R."/>
            <person name="Padilla G."/>
            <person name="Ferreira P."/>
            <person name="Barriuso J."/>
            <person name="Kellner H."/>
            <person name="Castanera R."/>
            <person name="Alfaro M."/>
            <person name="Ramirez L."/>
            <person name="Pisabarro A.G."/>
            <person name="Kuo A."/>
            <person name="Tritt A."/>
            <person name="Lipzen A."/>
            <person name="He G."/>
            <person name="Yan M."/>
            <person name="Ng V."/>
            <person name="Cullen D."/>
            <person name="Martin F."/>
            <person name="Rosso M.-N."/>
            <person name="Henrissat B."/>
            <person name="Hibbett D."/>
            <person name="Martinez A.T."/>
            <person name="Grigoriev I.V."/>
        </authorList>
    </citation>
    <scope>NUCLEOTIDE SEQUENCE</scope>
    <source>
        <strain evidence="3">ATCC 90797</strain>
    </source>
</reference>
<evidence type="ECO:0000256" key="1">
    <source>
        <dbReference type="SAM" id="MobiDB-lite"/>
    </source>
</evidence>
<keyword evidence="2" id="KW-0732">Signal</keyword>
<proteinExistence type="predicted"/>
<feature type="region of interest" description="Disordered" evidence="1">
    <location>
        <begin position="456"/>
        <end position="486"/>
    </location>
</feature>
<sequence length="586" mass="64855">MQGAVEVMMMVFVWFVWIHKIEVRSGQSVSSVLAKTVTELRLGDDRKRLRYKHSIARLSVSRAIPTPQHAFAVLDWRTRPKPAKHYDCYRKFLSQYTARAERRTRSVIIRVAKPIVVGVAAGCPGSRWMTHAAINAARSMQKRVHVDCPACVFVGRESICGEYLRWGRNLWRDGQEDAWQRSRGEHCAVSSNTVGREGLCNGDAIRGDVGAIWVATVYKSEEHFGCLVADIDALPWMTIVSSAQCGRLRRICVCTRWYWCRLGTDGVDPGGMRLFDALRWQTRGVQLTTEGAQGRGALGSQRLVDERPYGQRLIAIALAVHAGMGVANSSDDNKTAREGDGEVDVHVKDLTLGRTLALNYMLVPSCSSTEVGCAVPAASWFVFQLIALALDLSHPSLSDHVFIKTLRPMTPELSALALLIATWHTALAANTFELSWAGKTQMRDVRPSKAAWRLQYEGPVSDGASRPPSLRPRASTNHEHPGTFASARTINALRVSSSRSVTPCGVASRGMARASNRGRMGRWLRMRGVAAQEGAGRDERVVNGGVKVEVRTMRRVVHVISHRVLHGVGTASIMYGYCKNWSIYHS</sequence>
<evidence type="ECO:0000313" key="4">
    <source>
        <dbReference type="Proteomes" id="UP000807025"/>
    </source>
</evidence>
<accession>A0A9P5ZKE1</accession>